<feature type="compositionally biased region" description="Basic and acidic residues" evidence="1">
    <location>
        <begin position="144"/>
        <end position="156"/>
    </location>
</feature>
<comment type="caution">
    <text evidence="2">The sequence shown here is derived from an EMBL/GenBank/DDBJ whole genome shotgun (WGS) entry which is preliminary data.</text>
</comment>
<dbReference type="OrthoDB" id="7658418at2"/>
<dbReference type="SUPFAM" id="SSF88713">
    <property type="entry name" value="Glycoside hydrolase/deacetylase"/>
    <property type="match status" value="1"/>
</dbReference>
<dbReference type="GO" id="GO:0005975">
    <property type="term" value="P:carbohydrate metabolic process"/>
    <property type="evidence" value="ECO:0007669"/>
    <property type="project" value="InterPro"/>
</dbReference>
<proteinExistence type="predicted"/>
<dbReference type="Pfam" id="PF04748">
    <property type="entry name" value="Polysacc_deac_2"/>
    <property type="match status" value="1"/>
</dbReference>
<keyword evidence="3" id="KW-1185">Reference proteome</keyword>
<dbReference type="InterPro" id="IPR011330">
    <property type="entry name" value="Glyco_hydro/deAcase_b/a-brl"/>
</dbReference>
<feature type="region of interest" description="Disordered" evidence="1">
    <location>
        <begin position="13"/>
        <end position="214"/>
    </location>
</feature>
<sequence>MIVSGLGIGAMSLMYPLRDGPAPKTGAVEVPAGSDFEGKREDTQPTLPGGEAAPKPAEAPKIEPPATEAGNPVNEDATQPASKPETGEPEGTLTPPADAAPPAETGRDDTAPSPVTEVDQPAAPAGDDARISTDPAQPAAPEAPEEKAFPEQDKAADVSPGAEDGAPPVPPQRAEPLPSVTDEEPEAERPRIGTPAGSLTDKDEPAQVVTEDTTPPIRANAVAFENPEAKPLMSVILLDDGTGSVGAEALAAFPYPLTFAVDAFAPDAPDRMARYRAAGFEVMALLDMPQGATPADAETLLRGALNKLPETVAVMEGDATGLQETKPVSDQLAAILTETGHGLVLFPKGLNTAQKLAAKEGVPSATVFRDFDGKEQDAQVIRRFLDQAAFKARQEENGVIMLGRMRPDTISALLLWGLQDRASSVALAPISALLLAQKP</sequence>
<evidence type="ECO:0000256" key="1">
    <source>
        <dbReference type="SAM" id="MobiDB-lite"/>
    </source>
</evidence>
<dbReference type="EMBL" id="SSMD01000003">
    <property type="protein sequence ID" value="THD75067.1"/>
    <property type="molecule type" value="Genomic_DNA"/>
</dbReference>
<gene>
    <name evidence="2" type="ORF">E7681_07150</name>
</gene>
<evidence type="ECO:0000313" key="3">
    <source>
        <dbReference type="Proteomes" id="UP000306113"/>
    </source>
</evidence>
<dbReference type="AlphaFoldDB" id="A0A4S3MAP9"/>
<evidence type="ECO:0000313" key="2">
    <source>
        <dbReference type="EMBL" id="THD75067.1"/>
    </source>
</evidence>
<name>A0A4S3MAP9_9RHOB</name>
<dbReference type="InterPro" id="IPR006837">
    <property type="entry name" value="Divergent_DAC"/>
</dbReference>
<dbReference type="Gene3D" id="3.20.20.370">
    <property type="entry name" value="Glycoside hydrolase/deacetylase"/>
    <property type="match status" value="1"/>
</dbReference>
<dbReference type="CDD" id="cd10936">
    <property type="entry name" value="CE4_DAC2"/>
    <property type="match status" value="1"/>
</dbReference>
<accession>A0A4S3MAP9</accession>
<reference evidence="2 3" key="1">
    <citation type="submission" date="2019-04" db="EMBL/GenBank/DDBJ databases">
        <title>Draft genome sequence of Youngimonas vesicularis.</title>
        <authorList>
            <person name="Hameed A."/>
        </authorList>
    </citation>
    <scope>NUCLEOTIDE SEQUENCE [LARGE SCALE GENOMIC DNA]</scope>
    <source>
        <strain evidence="2 3">CC-AMW-E</strain>
    </source>
</reference>
<organism evidence="2 3">
    <name type="scientific">Thalassobius vesicularis</name>
    <dbReference type="NCBI Taxonomy" id="1294297"/>
    <lineage>
        <taxon>Bacteria</taxon>
        <taxon>Pseudomonadati</taxon>
        <taxon>Pseudomonadota</taxon>
        <taxon>Alphaproteobacteria</taxon>
        <taxon>Rhodobacterales</taxon>
        <taxon>Roseobacteraceae</taxon>
        <taxon>Thalassovita</taxon>
    </lineage>
</organism>
<protein>
    <submittedName>
        <fullName evidence="2">Divergent polysaccharide deacetylase family protein</fullName>
    </submittedName>
</protein>
<dbReference type="Proteomes" id="UP000306113">
    <property type="component" value="Unassembled WGS sequence"/>
</dbReference>